<gene>
    <name evidence="2" type="ORF">PAPOLLO_LOCUS17984</name>
</gene>
<feature type="compositionally biased region" description="Low complexity" evidence="1">
    <location>
        <begin position="41"/>
        <end position="67"/>
    </location>
</feature>
<comment type="caution">
    <text evidence="2">The sequence shown here is derived from an EMBL/GenBank/DDBJ whole genome shotgun (WGS) entry which is preliminary data.</text>
</comment>
<accession>A0A8S3XJF4</accession>
<keyword evidence="3" id="KW-1185">Reference proteome</keyword>
<name>A0A8S3XJF4_PARAO</name>
<sequence>MNTRGISTERGEQADCRVGSRRLPTSVHDATHTEQYCPQSVEVEQQQAPEAAAAATDVTGARAGPRPARGPLPPTAPLVHRCSVNSEPSPG</sequence>
<reference evidence="2" key="1">
    <citation type="submission" date="2021-04" db="EMBL/GenBank/DDBJ databases">
        <authorList>
            <person name="Tunstrom K."/>
        </authorList>
    </citation>
    <scope>NUCLEOTIDE SEQUENCE</scope>
</reference>
<evidence type="ECO:0000256" key="1">
    <source>
        <dbReference type="SAM" id="MobiDB-lite"/>
    </source>
</evidence>
<dbReference type="EMBL" id="CAJQZP010001153">
    <property type="protein sequence ID" value="CAG5023530.1"/>
    <property type="molecule type" value="Genomic_DNA"/>
</dbReference>
<organism evidence="2 3">
    <name type="scientific">Parnassius apollo</name>
    <name type="common">Apollo butterfly</name>
    <name type="synonym">Papilio apollo</name>
    <dbReference type="NCBI Taxonomy" id="110799"/>
    <lineage>
        <taxon>Eukaryota</taxon>
        <taxon>Metazoa</taxon>
        <taxon>Ecdysozoa</taxon>
        <taxon>Arthropoda</taxon>
        <taxon>Hexapoda</taxon>
        <taxon>Insecta</taxon>
        <taxon>Pterygota</taxon>
        <taxon>Neoptera</taxon>
        <taxon>Endopterygota</taxon>
        <taxon>Lepidoptera</taxon>
        <taxon>Glossata</taxon>
        <taxon>Ditrysia</taxon>
        <taxon>Papilionoidea</taxon>
        <taxon>Papilionidae</taxon>
        <taxon>Parnassiinae</taxon>
        <taxon>Parnassini</taxon>
        <taxon>Parnassius</taxon>
        <taxon>Parnassius</taxon>
    </lineage>
</organism>
<dbReference type="AlphaFoldDB" id="A0A8S3XJF4"/>
<feature type="region of interest" description="Disordered" evidence="1">
    <location>
        <begin position="1"/>
        <end position="91"/>
    </location>
</feature>
<dbReference type="Proteomes" id="UP000691718">
    <property type="component" value="Unassembled WGS sequence"/>
</dbReference>
<evidence type="ECO:0000313" key="2">
    <source>
        <dbReference type="EMBL" id="CAG5023530.1"/>
    </source>
</evidence>
<dbReference type="OrthoDB" id="10582700at2759"/>
<proteinExistence type="predicted"/>
<protein>
    <submittedName>
        <fullName evidence="2">(apollo) hypothetical protein</fullName>
    </submittedName>
</protein>
<evidence type="ECO:0000313" key="3">
    <source>
        <dbReference type="Proteomes" id="UP000691718"/>
    </source>
</evidence>